<keyword evidence="2" id="KW-1185">Reference proteome</keyword>
<evidence type="ECO:0000313" key="2">
    <source>
        <dbReference type="Proteomes" id="UP000234342"/>
    </source>
</evidence>
<sequence length="191" mass="21244">MPVLHLLAGPNGAGKSSYVHDVLAPVTHLPFINADVIAAQRWPDAQLEHASEAARIAERLRRELIAEKRSFISETEFSHPSKVQLVTDAADAGFLVTLHIVMVPVDLTVQRVRERVRRGGHAVPEHKIRERYERLWEHVAETIGTVDSANLYDNSSAGRPFHLCASFELGALVGSPDWPTWVPDPLKRLGE</sequence>
<reference evidence="2" key="1">
    <citation type="submission" date="2017-03" db="EMBL/GenBank/DDBJ databases">
        <authorList>
            <person name="Monnet C."/>
        </authorList>
    </citation>
    <scope>NUCLEOTIDE SEQUENCE [LARGE SCALE GENOMIC DNA]</scope>
    <source>
        <strain evidence="2">P10</strain>
    </source>
</reference>
<dbReference type="PANTHER" id="PTHR39206">
    <property type="entry name" value="SLL8004 PROTEIN"/>
    <property type="match status" value="1"/>
</dbReference>
<dbReference type="RefSeq" id="WP_101644287.1">
    <property type="nucleotide sequence ID" value="NZ_FXZE01000017.1"/>
</dbReference>
<dbReference type="EMBL" id="FXZE01000017">
    <property type="protein sequence ID" value="SMX98313.1"/>
    <property type="molecule type" value="Genomic_DNA"/>
</dbReference>
<protein>
    <submittedName>
        <fullName evidence="1">Predicted ABC-type ATPase</fullName>
    </submittedName>
</protein>
<dbReference type="InterPro" id="IPR027417">
    <property type="entry name" value="P-loop_NTPase"/>
</dbReference>
<gene>
    <name evidence="1" type="ORF">BANT10_02991</name>
</gene>
<dbReference type="PANTHER" id="PTHR39206:SF1">
    <property type="entry name" value="SLL8004 PROTEIN"/>
    <property type="match status" value="1"/>
</dbReference>
<proteinExistence type="predicted"/>
<dbReference type="SUPFAM" id="SSF52540">
    <property type="entry name" value="P-loop containing nucleoside triphosphate hydrolases"/>
    <property type="match status" value="1"/>
</dbReference>
<evidence type="ECO:0000313" key="1">
    <source>
        <dbReference type="EMBL" id="SMX98313.1"/>
    </source>
</evidence>
<dbReference type="Pfam" id="PF13671">
    <property type="entry name" value="AAA_33"/>
    <property type="match status" value="1"/>
</dbReference>
<accession>A0A2H1KEX9</accession>
<dbReference type="Proteomes" id="UP000234342">
    <property type="component" value="Unassembled WGS sequence"/>
</dbReference>
<organism evidence="1 2">
    <name type="scientific">Brevibacterium antiquum</name>
    <dbReference type="NCBI Taxonomy" id="234835"/>
    <lineage>
        <taxon>Bacteria</taxon>
        <taxon>Bacillati</taxon>
        <taxon>Actinomycetota</taxon>
        <taxon>Actinomycetes</taxon>
        <taxon>Micrococcales</taxon>
        <taxon>Brevibacteriaceae</taxon>
        <taxon>Brevibacterium</taxon>
    </lineage>
</organism>
<dbReference type="Gene3D" id="3.40.50.300">
    <property type="entry name" value="P-loop containing nucleotide triphosphate hydrolases"/>
    <property type="match status" value="1"/>
</dbReference>
<dbReference type="AlphaFoldDB" id="A0A2H1KEX9"/>
<name>A0A2H1KEX9_9MICO</name>